<name>A0A6V7Q8X1_ANACO</name>
<sequence>MAIHFGAQSRTSEQMTRWLSLECRLVGSDPHKHIRMSTKASRGSVSTCSTTEPIGRAQRLSCIGPSEVHHDPAHVLEAIPVELREDLSFEEQPVKVLAREVKKLRNRDIPYVKVLWSNHREREATWELESALQERYPHLFQMKS</sequence>
<dbReference type="PANTHER" id="PTHR46148">
    <property type="entry name" value="CHROMO DOMAIN-CONTAINING PROTEIN"/>
    <property type="match status" value="1"/>
</dbReference>
<dbReference type="EMBL" id="LR862134">
    <property type="protein sequence ID" value="CAD1839639.1"/>
    <property type="molecule type" value="Genomic_DNA"/>
</dbReference>
<proteinExistence type="predicted"/>
<dbReference type="InterPro" id="IPR016197">
    <property type="entry name" value="Chromo-like_dom_sf"/>
</dbReference>
<organism evidence="1">
    <name type="scientific">Ananas comosus var. bracteatus</name>
    <name type="common">red pineapple</name>
    <dbReference type="NCBI Taxonomy" id="296719"/>
    <lineage>
        <taxon>Eukaryota</taxon>
        <taxon>Viridiplantae</taxon>
        <taxon>Streptophyta</taxon>
        <taxon>Embryophyta</taxon>
        <taxon>Tracheophyta</taxon>
        <taxon>Spermatophyta</taxon>
        <taxon>Magnoliopsida</taxon>
        <taxon>Liliopsida</taxon>
        <taxon>Poales</taxon>
        <taxon>Bromeliaceae</taxon>
        <taxon>Bromelioideae</taxon>
        <taxon>Ananas</taxon>
    </lineage>
</organism>
<dbReference type="SUPFAM" id="SSF54160">
    <property type="entry name" value="Chromo domain-like"/>
    <property type="match status" value="1"/>
</dbReference>
<protein>
    <recommendedName>
        <fullName evidence="2">Chromo domain-containing protein</fullName>
    </recommendedName>
</protein>
<gene>
    <name evidence="1" type="ORF">CB5_LOCUS22850</name>
</gene>
<evidence type="ECO:0000313" key="1">
    <source>
        <dbReference type="EMBL" id="CAD1839639.1"/>
    </source>
</evidence>
<dbReference type="PANTHER" id="PTHR46148:SF60">
    <property type="entry name" value="CHROMO DOMAIN-CONTAINING PROTEIN"/>
    <property type="match status" value="1"/>
</dbReference>
<evidence type="ECO:0008006" key="2">
    <source>
        <dbReference type="Google" id="ProtNLM"/>
    </source>
</evidence>
<accession>A0A6V7Q8X1</accession>
<dbReference type="AlphaFoldDB" id="A0A6V7Q8X1"/>
<reference evidence="1" key="1">
    <citation type="submission" date="2020-07" db="EMBL/GenBank/DDBJ databases">
        <authorList>
            <person name="Lin J."/>
        </authorList>
    </citation>
    <scope>NUCLEOTIDE SEQUENCE</scope>
</reference>